<keyword evidence="11" id="KW-1185">Reference proteome</keyword>
<dbReference type="InterPro" id="IPR029001">
    <property type="entry name" value="ITPase-like_fam"/>
</dbReference>
<evidence type="ECO:0000256" key="1">
    <source>
        <dbReference type="ARBA" id="ARBA00004496"/>
    </source>
</evidence>
<dbReference type="NCBIfam" id="TIGR00172">
    <property type="entry name" value="maf"/>
    <property type="match status" value="1"/>
</dbReference>
<sequence>MPPKIVLASGSRYRQQLLSRLGIDFESCAPDIDETPKPQESPAELAMRLAEAKAVALTKQFPSALIIGSDQTAACGDTLLGKPGTIQRAQEQLRLCRGKQVTFYTGLCLINNDTGTQETSLTPFSVSFLNLSDRQIERYIEKEQPLDCAGSFKCEGLGSALFEKLEGQDPTALIGLPLISLCAMLRRAGLDPLD</sequence>
<dbReference type="Proteomes" id="UP000559987">
    <property type="component" value="Unassembled WGS sequence"/>
</dbReference>
<evidence type="ECO:0000256" key="7">
    <source>
        <dbReference type="ARBA" id="ARBA00060749"/>
    </source>
</evidence>
<keyword evidence="3 9" id="KW-0378">Hydrolase</keyword>
<name>A0A839UNT4_9GAMM</name>
<dbReference type="Pfam" id="PF02545">
    <property type="entry name" value="Maf"/>
    <property type="match status" value="1"/>
</dbReference>
<evidence type="ECO:0000256" key="6">
    <source>
        <dbReference type="ARBA" id="ARBA00053369"/>
    </source>
</evidence>
<keyword evidence="2 9" id="KW-0963">Cytoplasm</keyword>
<comment type="caution">
    <text evidence="9">Lacks conserved residue(s) required for the propagation of feature annotation.</text>
</comment>
<dbReference type="InterPro" id="IPR003697">
    <property type="entry name" value="Maf-like"/>
</dbReference>
<comment type="function">
    <text evidence="6 9">Nucleoside triphosphate pyrophosphatase that hydrolyzes 7-methyl-GTP (m(7)GTP). May have a dual role in cell division arrest and in preventing the incorporation of modified nucleotides into cellular nucleic acids.</text>
</comment>
<dbReference type="HAMAP" id="MF_00528">
    <property type="entry name" value="Maf"/>
    <property type="match status" value="1"/>
</dbReference>
<evidence type="ECO:0000256" key="8">
    <source>
        <dbReference type="ARBA" id="ARBA00068163"/>
    </source>
</evidence>
<dbReference type="Gene3D" id="3.90.950.10">
    <property type="match status" value="1"/>
</dbReference>
<evidence type="ECO:0000313" key="10">
    <source>
        <dbReference type="EMBL" id="MBB3168199.1"/>
    </source>
</evidence>
<dbReference type="AlphaFoldDB" id="A0A839UNT4"/>
<evidence type="ECO:0000256" key="3">
    <source>
        <dbReference type="ARBA" id="ARBA00022801"/>
    </source>
</evidence>
<accession>A0A839UNT4</accession>
<comment type="caution">
    <text evidence="10">The sequence shown here is derived from an EMBL/GenBank/DDBJ whole genome shotgun (WGS) entry which is preliminary data.</text>
</comment>
<comment type="catalytic activity">
    <reaction evidence="5 9">
        <text>N(7)-methyl-GTP + H2O = N(7)-methyl-GMP + diphosphate + H(+)</text>
        <dbReference type="Rhea" id="RHEA:58744"/>
        <dbReference type="ChEBI" id="CHEBI:15377"/>
        <dbReference type="ChEBI" id="CHEBI:15378"/>
        <dbReference type="ChEBI" id="CHEBI:33019"/>
        <dbReference type="ChEBI" id="CHEBI:58285"/>
        <dbReference type="ChEBI" id="CHEBI:87133"/>
    </reaction>
</comment>
<dbReference type="GO" id="GO:0005737">
    <property type="term" value="C:cytoplasm"/>
    <property type="evidence" value="ECO:0007669"/>
    <property type="project" value="UniProtKB-SubCell"/>
</dbReference>
<evidence type="ECO:0000256" key="5">
    <source>
        <dbReference type="ARBA" id="ARBA00050213"/>
    </source>
</evidence>
<dbReference type="GO" id="GO:0047429">
    <property type="term" value="F:nucleoside triphosphate diphosphatase activity"/>
    <property type="evidence" value="ECO:0007669"/>
    <property type="project" value="InterPro"/>
</dbReference>
<dbReference type="SUPFAM" id="SSF52972">
    <property type="entry name" value="ITPase-like"/>
    <property type="match status" value="1"/>
</dbReference>
<dbReference type="PIRSF" id="PIRSF006305">
    <property type="entry name" value="Maf"/>
    <property type="match status" value="1"/>
</dbReference>
<dbReference type="EMBL" id="JACHXZ010000002">
    <property type="protein sequence ID" value="MBB3168199.1"/>
    <property type="molecule type" value="Genomic_DNA"/>
</dbReference>
<reference evidence="10 11" key="1">
    <citation type="submission" date="2020-08" db="EMBL/GenBank/DDBJ databases">
        <title>Genomic Encyclopedia of Type Strains, Phase III (KMG-III): the genomes of soil and plant-associated and newly described type strains.</title>
        <authorList>
            <person name="Whitman W."/>
        </authorList>
    </citation>
    <scope>NUCLEOTIDE SEQUENCE [LARGE SCALE GENOMIC DNA]</scope>
    <source>
        <strain evidence="10 11">CECT 8571</strain>
    </source>
</reference>
<feature type="site" description="Important for substrate specificity" evidence="9">
    <location>
        <position position="71"/>
    </location>
</feature>
<feature type="site" description="Important for substrate specificity" evidence="9">
    <location>
        <position position="155"/>
    </location>
</feature>
<comment type="cofactor">
    <cofactor evidence="9">
        <name>a divalent metal cation</name>
        <dbReference type="ChEBI" id="CHEBI:60240"/>
    </cofactor>
</comment>
<dbReference type="PANTHER" id="PTHR43213:SF10">
    <property type="entry name" value="7-METHYL-GTP PYROPHOSPHATASE"/>
    <property type="match status" value="1"/>
</dbReference>
<comment type="similarity">
    <text evidence="7 9">Belongs to the Maf family. YceF subfamily.</text>
</comment>
<feature type="active site" description="Proton acceptor" evidence="9">
    <location>
        <position position="70"/>
    </location>
</feature>
<evidence type="ECO:0000256" key="2">
    <source>
        <dbReference type="ARBA" id="ARBA00022490"/>
    </source>
</evidence>
<dbReference type="GO" id="GO:0009117">
    <property type="term" value="P:nucleotide metabolic process"/>
    <property type="evidence" value="ECO:0007669"/>
    <property type="project" value="UniProtKB-KW"/>
</dbReference>
<comment type="subcellular location">
    <subcellularLocation>
        <location evidence="1 9">Cytoplasm</location>
    </subcellularLocation>
</comment>
<keyword evidence="4 9" id="KW-0546">Nucleotide metabolism</keyword>
<organism evidence="10 11">
    <name type="scientific">Simiduia aestuariiviva</name>
    <dbReference type="NCBI Taxonomy" id="1510459"/>
    <lineage>
        <taxon>Bacteria</taxon>
        <taxon>Pseudomonadati</taxon>
        <taxon>Pseudomonadota</taxon>
        <taxon>Gammaproteobacteria</taxon>
        <taxon>Cellvibrionales</taxon>
        <taxon>Cellvibrionaceae</taxon>
        <taxon>Simiduia</taxon>
    </lineage>
</organism>
<evidence type="ECO:0000256" key="9">
    <source>
        <dbReference type="HAMAP-Rule" id="MF_00528"/>
    </source>
</evidence>
<dbReference type="CDD" id="cd00555">
    <property type="entry name" value="Maf"/>
    <property type="match status" value="1"/>
</dbReference>
<proteinExistence type="inferred from homology"/>
<evidence type="ECO:0000313" key="11">
    <source>
        <dbReference type="Proteomes" id="UP000559987"/>
    </source>
</evidence>
<dbReference type="RefSeq" id="WP_183909701.1">
    <property type="nucleotide sequence ID" value="NZ_JACHXZ010000002.1"/>
</dbReference>
<feature type="site" description="Important for substrate specificity" evidence="9">
    <location>
        <position position="13"/>
    </location>
</feature>
<protein>
    <recommendedName>
        <fullName evidence="8 9">7-methyl-GTP pyrophosphatase</fullName>
        <shortName evidence="9">m(7)GTP pyrophosphatase</shortName>
        <ecNumber evidence="9">3.6.1.-</ecNumber>
    </recommendedName>
</protein>
<evidence type="ECO:0000256" key="4">
    <source>
        <dbReference type="ARBA" id="ARBA00023080"/>
    </source>
</evidence>
<dbReference type="PANTHER" id="PTHR43213">
    <property type="entry name" value="BIFUNCTIONAL DTTP/UTP PYROPHOSPHATASE/METHYLTRANSFERASE PROTEIN-RELATED"/>
    <property type="match status" value="1"/>
</dbReference>
<dbReference type="FunFam" id="3.90.950.10:FF:000005">
    <property type="entry name" value="7-methyl-GTP pyrophosphatase"/>
    <property type="match status" value="1"/>
</dbReference>
<gene>
    <name evidence="10" type="ORF">FHS30_001383</name>
</gene>
<dbReference type="EC" id="3.6.1.-" evidence="9"/>